<keyword evidence="1" id="KW-0472">Membrane</keyword>
<gene>
    <name evidence="2" type="ORF">AS188_00285</name>
    <name evidence="3" type="ORF">KFL01_13630</name>
</gene>
<keyword evidence="5" id="KW-1185">Reference proteome</keyword>
<feature type="transmembrane region" description="Helical" evidence="1">
    <location>
        <begin position="134"/>
        <end position="153"/>
    </location>
</feature>
<keyword evidence="1" id="KW-1133">Transmembrane helix</keyword>
<dbReference type="OrthoDB" id="4883271at2"/>
<dbReference type="Proteomes" id="UP000057181">
    <property type="component" value="Chromosome"/>
</dbReference>
<dbReference type="KEGG" id="kfv:AS188_00285"/>
<accession>A0A0U3G0A9</accession>
<reference evidence="2 4" key="1">
    <citation type="submission" date="2015-11" db="EMBL/GenBank/DDBJ databases">
        <title>Complete Genome Sequence of Kocuria flava strain HO-9041.</title>
        <authorList>
            <person name="Zhou M."/>
            <person name="Dai J."/>
        </authorList>
    </citation>
    <scope>NUCLEOTIDE SEQUENCE [LARGE SCALE GENOMIC DNA]</scope>
    <source>
        <strain evidence="2 4">HO-9041</strain>
    </source>
</reference>
<feature type="transmembrane region" description="Helical" evidence="1">
    <location>
        <begin position="65"/>
        <end position="84"/>
    </location>
</feature>
<evidence type="ECO:0000313" key="5">
    <source>
        <dbReference type="Proteomes" id="UP000321155"/>
    </source>
</evidence>
<name>A0A0U3G0A9_9MICC</name>
<evidence type="ECO:0000313" key="2">
    <source>
        <dbReference type="EMBL" id="ALU38442.1"/>
    </source>
</evidence>
<organism evidence="2 4">
    <name type="scientific">Kocuria flava</name>
    <dbReference type="NCBI Taxonomy" id="446860"/>
    <lineage>
        <taxon>Bacteria</taxon>
        <taxon>Bacillati</taxon>
        <taxon>Actinomycetota</taxon>
        <taxon>Actinomycetes</taxon>
        <taxon>Micrococcales</taxon>
        <taxon>Micrococcaceae</taxon>
        <taxon>Kocuria</taxon>
    </lineage>
</organism>
<sequence length="190" mass="20427">MDEQIRLSGADHPHVPIPRLRELDAIWTKRVVVAAVLSLVVGLVAGIAAAWLVGEDAAGLSPAQWGLTAAGAGLVVSGVVLSLTRADRAPRNDLMDARSRAAKGLRTSVRRAAVPQDPVLREMQDYMAVEMVQYAWPIVLAVPGMALVLWGIFVPLPSVVVVLALVVVWAVVRVNGTVVGRRYYRLRGLD</sequence>
<dbReference type="Proteomes" id="UP000321155">
    <property type="component" value="Unassembled WGS sequence"/>
</dbReference>
<feature type="transmembrane region" description="Helical" evidence="1">
    <location>
        <begin position="31"/>
        <end position="53"/>
    </location>
</feature>
<evidence type="ECO:0000256" key="1">
    <source>
        <dbReference type="SAM" id="Phobius"/>
    </source>
</evidence>
<dbReference type="EMBL" id="BJZR01000029">
    <property type="protein sequence ID" value="GEO92057.1"/>
    <property type="molecule type" value="Genomic_DNA"/>
</dbReference>
<dbReference type="EMBL" id="CP013254">
    <property type="protein sequence ID" value="ALU38442.1"/>
    <property type="molecule type" value="Genomic_DNA"/>
</dbReference>
<protein>
    <submittedName>
        <fullName evidence="2">Uncharacterized protein</fullName>
    </submittedName>
</protein>
<dbReference type="RefSeq" id="WP_058857156.1">
    <property type="nucleotide sequence ID" value="NZ_BJZR01000029.1"/>
</dbReference>
<reference evidence="3 5" key="2">
    <citation type="submission" date="2019-07" db="EMBL/GenBank/DDBJ databases">
        <title>Whole genome shotgun sequence of Kocuria flava NBRC 107626.</title>
        <authorList>
            <person name="Hosoyama A."/>
            <person name="Uohara A."/>
            <person name="Ohji S."/>
            <person name="Ichikawa N."/>
        </authorList>
    </citation>
    <scope>NUCLEOTIDE SEQUENCE [LARGE SCALE GENOMIC DNA]</scope>
    <source>
        <strain evidence="3 5">NBRC 107626</strain>
    </source>
</reference>
<keyword evidence="1" id="KW-0812">Transmembrane</keyword>
<evidence type="ECO:0000313" key="4">
    <source>
        <dbReference type="Proteomes" id="UP000057181"/>
    </source>
</evidence>
<feature type="transmembrane region" description="Helical" evidence="1">
    <location>
        <begin position="159"/>
        <end position="179"/>
    </location>
</feature>
<dbReference type="AlphaFoldDB" id="A0A0U3G0A9"/>
<evidence type="ECO:0000313" key="3">
    <source>
        <dbReference type="EMBL" id="GEO92057.1"/>
    </source>
</evidence>
<proteinExistence type="predicted"/>